<comment type="caution">
    <text evidence="2">The sequence shown here is derived from an EMBL/GenBank/DDBJ whole genome shotgun (WGS) entry which is preliminary data.</text>
</comment>
<accession>A0A934QBJ0</accession>
<keyword evidence="3" id="KW-1185">Reference proteome</keyword>
<feature type="transmembrane region" description="Helical" evidence="1">
    <location>
        <begin position="35"/>
        <end position="56"/>
    </location>
</feature>
<dbReference type="Pfam" id="PF10066">
    <property type="entry name" value="DUF2304"/>
    <property type="match status" value="1"/>
</dbReference>
<feature type="transmembrane region" description="Helical" evidence="1">
    <location>
        <begin position="68"/>
        <end position="85"/>
    </location>
</feature>
<organism evidence="2 3">
    <name type="scientific">Leucobacter edaphi</name>
    <dbReference type="NCBI Taxonomy" id="2796472"/>
    <lineage>
        <taxon>Bacteria</taxon>
        <taxon>Bacillati</taxon>
        <taxon>Actinomycetota</taxon>
        <taxon>Actinomycetes</taxon>
        <taxon>Micrococcales</taxon>
        <taxon>Microbacteriaceae</taxon>
        <taxon>Leucobacter</taxon>
    </lineage>
</organism>
<keyword evidence="1" id="KW-0472">Membrane</keyword>
<protein>
    <submittedName>
        <fullName evidence="2">DUF2304 domain-containing protein</fullName>
    </submittedName>
</protein>
<evidence type="ECO:0000256" key="1">
    <source>
        <dbReference type="SAM" id="Phobius"/>
    </source>
</evidence>
<sequence length="123" mass="13024">MLIIQLLLIAGVIVVALLAMRFVPGARSLALKRIFALLFVLAAILAIIFPNALTALAHMMGVGRGTDLLLYGLVIGTLLFAVATIRAKARSDARVTDLARAVALMEARIAERDEARGTTGDPS</sequence>
<feature type="transmembrane region" description="Helical" evidence="1">
    <location>
        <begin position="6"/>
        <end position="23"/>
    </location>
</feature>
<reference evidence="2" key="1">
    <citation type="submission" date="2020-12" db="EMBL/GenBank/DDBJ databases">
        <title>Leucobacter sp. CAS2, isolated from Chromium sludge.</title>
        <authorList>
            <person name="Xu Z."/>
        </authorList>
    </citation>
    <scope>NUCLEOTIDE SEQUENCE</scope>
    <source>
        <strain evidence="2">CSA2</strain>
    </source>
</reference>
<evidence type="ECO:0000313" key="3">
    <source>
        <dbReference type="Proteomes" id="UP000618733"/>
    </source>
</evidence>
<dbReference type="InterPro" id="IPR019277">
    <property type="entry name" value="DUF2304"/>
</dbReference>
<dbReference type="Proteomes" id="UP000618733">
    <property type="component" value="Unassembled WGS sequence"/>
</dbReference>
<dbReference type="RefSeq" id="WP_200131842.1">
    <property type="nucleotide sequence ID" value="NZ_JAEHOI010000005.1"/>
</dbReference>
<evidence type="ECO:0000313" key="2">
    <source>
        <dbReference type="EMBL" id="MBK0421634.1"/>
    </source>
</evidence>
<dbReference type="EMBL" id="JAEHOI010000005">
    <property type="protein sequence ID" value="MBK0421634.1"/>
    <property type="molecule type" value="Genomic_DNA"/>
</dbReference>
<keyword evidence="1" id="KW-0812">Transmembrane</keyword>
<name>A0A934QBJ0_9MICO</name>
<keyword evidence="1" id="KW-1133">Transmembrane helix</keyword>
<dbReference type="AlphaFoldDB" id="A0A934QBJ0"/>
<proteinExistence type="predicted"/>
<gene>
    <name evidence="2" type="ORF">JD292_06060</name>
</gene>